<protein>
    <submittedName>
        <fullName evidence="2">LAMI_0E08812g1_1</fullName>
    </submittedName>
</protein>
<feature type="chain" id="PRO_5009236153" evidence="1">
    <location>
        <begin position="17"/>
        <end position="176"/>
    </location>
</feature>
<dbReference type="AlphaFoldDB" id="A0A1G4JN42"/>
<name>A0A1G4JN42_9SACH</name>
<keyword evidence="1" id="KW-0732">Signal</keyword>
<dbReference type="OrthoDB" id="1894652at2759"/>
<proteinExistence type="predicted"/>
<dbReference type="STRING" id="1230905.A0A1G4JN42"/>
<dbReference type="Proteomes" id="UP000191024">
    <property type="component" value="Chromosome E"/>
</dbReference>
<feature type="signal peptide" evidence="1">
    <location>
        <begin position="1"/>
        <end position="16"/>
    </location>
</feature>
<evidence type="ECO:0000256" key="1">
    <source>
        <dbReference type="SAM" id="SignalP"/>
    </source>
</evidence>
<accession>A0A1G4JN42</accession>
<evidence type="ECO:0000313" key="2">
    <source>
        <dbReference type="EMBL" id="SCU92108.1"/>
    </source>
</evidence>
<dbReference type="EMBL" id="LT598465">
    <property type="protein sequence ID" value="SCU92108.1"/>
    <property type="molecule type" value="Genomic_DNA"/>
</dbReference>
<keyword evidence="3" id="KW-1185">Reference proteome</keyword>
<sequence>MRLLVLLMMIPCIAVANEVRVPLFAQILGDADKTPLASLVYDKESTSFSIVDVNDALPADSYCIGAEMDSNYYSCFSYIQLRYPLHYDLFIDTRQDSHLLYKLSLKPNPNAQGINPVLRTPSAGPQPLLTQLKKRQRLMKTKNPNWAMPRPLSKKTPSLTSARFSRKTGNICCLVS</sequence>
<organism evidence="2 3">
    <name type="scientific">Lachancea mirantina</name>
    <dbReference type="NCBI Taxonomy" id="1230905"/>
    <lineage>
        <taxon>Eukaryota</taxon>
        <taxon>Fungi</taxon>
        <taxon>Dikarya</taxon>
        <taxon>Ascomycota</taxon>
        <taxon>Saccharomycotina</taxon>
        <taxon>Saccharomycetes</taxon>
        <taxon>Saccharomycetales</taxon>
        <taxon>Saccharomycetaceae</taxon>
        <taxon>Lachancea</taxon>
    </lineage>
</organism>
<evidence type="ECO:0000313" key="3">
    <source>
        <dbReference type="Proteomes" id="UP000191024"/>
    </source>
</evidence>
<reference evidence="2 3" key="1">
    <citation type="submission" date="2016-03" db="EMBL/GenBank/DDBJ databases">
        <authorList>
            <person name="Devillers H."/>
        </authorList>
    </citation>
    <scope>NUCLEOTIDE SEQUENCE [LARGE SCALE GENOMIC DNA]</scope>
    <source>
        <strain evidence="2">CBS 11717</strain>
    </source>
</reference>
<gene>
    <name evidence="2" type="ORF">LAMI_0E08812G</name>
</gene>